<keyword evidence="2" id="KW-1185">Reference proteome</keyword>
<reference evidence="1" key="1">
    <citation type="submission" date="2023-10" db="EMBL/GenBank/DDBJ databases">
        <authorList>
            <person name="Chen Y."/>
            <person name="Shah S."/>
            <person name="Dougan E. K."/>
            <person name="Thang M."/>
            <person name="Chan C."/>
        </authorList>
    </citation>
    <scope>NUCLEOTIDE SEQUENCE [LARGE SCALE GENOMIC DNA]</scope>
</reference>
<comment type="caution">
    <text evidence="1">The sequence shown here is derived from an EMBL/GenBank/DDBJ whole genome shotgun (WGS) entry which is preliminary data.</text>
</comment>
<gene>
    <name evidence="1" type="ORF">PCOR1329_LOCUS22236</name>
</gene>
<evidence type="ECO:0000313" key="2">
    <source>
        <dbReference type="Proteomes" id="UP001189429"/>
    </source>
</evidence>
<evidence type="ECO:0000313" key="1">
    <source>
        <dbReference type="EMBL" id="CAK0820620.1"/>
    </source>
</evidence>
<proteinExistence type="predicted"/>
<organism evidence="1 2">
    <name type="scientific">Prorocentrum cordatum</name>
    <dbReference type="NCBI Taxonomy" id="2364126"/>
    <lineage>
        <taxon>Eukaryota</taxon>
        <taxon>Sar</taxon>
        <taxon>Alveolata</taxon>
        <taxon>Dinophyceae</taxon>
        <taxon>Prorocentrales</taxon>
        <taxon>Prorocentraceae</taxon>
        <taxon>Prorocentrum</taxon>
    </lineage>
</organism>
<dbReference type="EMBL" id="CAUYUJ010007407">
    <property type="protein sequence ID" value="CAK0820620.1"/>
    <property type="molecule type" value="Genomic_DNA"/>
</dbReference>
<name>A0ABN9RQV1_9DINO</name>
<protein>
    <submittedName>
        <fullName evidence="1">Uncharacterized protein</fullName>
    </submittedName>
</protein>
<accession>A0ABN9RQV1</accession>
<dbReference type="Proteomes" id="UP001189429">
    <property type="component" value="Unassembled WGS sequence"/>
</dbReference>
<sequence length="263" mass="28422">MALAASPPVLCFVFPPIIDLAFGRNPVDFWPTAFMVLVSAESDHKDLYLDKYNPERHRDAYLDTNVLAKYTYPNVDDLWGMWLHRWGDHLVRTFGVALHLPDGQAARLALPYAHQDVCLFSEGAGGARAARADPGRALSAPRTVTRTHRRVSPSFLLSGSLAFSSTGARGYGIPAVASHGSCFGPSIYSIQPGLGQPGTWHVRASSRSPPFGAPPGCTAGSCRDDLLAAVPGTARVVRPWATGDHLTARSFHIGRFCRSPLAF</sequence>